<dbReference type="InterPro" id="IPR000524">
    <property type="entry name" value="Tscrpt_reg_HTH_GntR"/>
</dbReference>
<dbReference type="EMBL" id="DXEQ01000144">
    <property type="protein sequence ID" value="HIX72405.1"/>
    <property type="molecule type" value="Genomic_DNA"/>
</dbReference>
<name>A0A9D1X4F4_9FIRM</name>
<evidence type="ECO:0000256" key="2">
    <source>
        <dbReference type="ARBA" id="ARBA00023125"/>
    </source>
</evidence>
<sequence length="123" mass="14017">MPWNLDSSRPIYTQLVERIQLDILAGKYQPGARLPSVRDLASEAGVNPNTMQKALAELERENLVHSARTSGRFITEDTAMIEKMREELATAQIREFFEKMQQMGFSSQKTIVLIEKMMKEGKA</sequence>
<accession>A0A9D1X4F4</accession>
<dbReference type="Pfam" id="PF00392">
    <property type="entry name" value="GntR"/>
    <property type="match status" value="1"/>
</dbReference>
<keyword evidence="2" id="KW-0238">DNA-binding</keyword>
<evidence type="ECO:0000256" key="3">
    <source>
        <dbReference type="ARBA" id="ARBA00023163"/>
    </source>
</evidence>
<reference evidence="5" key="2">
    <citation type="submission" date="2021-04" db="EMBL/GenBank/DDBJ databases">
        <authorList>
            <person name="Gilroy R."/>
        </authorList>
    </citation>
    <scope>NUCLEOTIDE SEQUENCE</scope>
    <source>
        <strain evidence="5">ChiSxjej3B15-1167</strain>
    </source>
</reference>
<comment type="caution">
    <text evidence="5">The sequence shown here is derived from an EMBL/GenBank/DDBJ whole genome shotgun (WGS) entry which is preliminary data.</text>
</comment>
<dbReference type="AlphaFoldDB" id="A0A9D1X4F4"/>
<proteinExistence type="predicted"/>
<feature type="domain" description="HTH gntR-type" evidence="4">
    <location>
        <begin position="9"/>
        <end position="77"/>
    </location>
</feature>
<dbReference type="InterPro" id="IPR036388">
    <property type="entry name" value="WH-like_DNA-bd_sf"/>
</dbReference>
<evidence type="ECO:0000313" key="6">
    <source>
        <dbReference type="Proteomes" id="UP000886805"/>
    </source>
</evidence>
<dbReference type="Gene3D" id="1.10.10.10">
    <property type="entry name" value="Winged helix-like DNA-binding domain superfamily/Winged helix DNA-binding domain"/>
    <property type="match status" value="1"/>
</dbReference>
<reference evidence="5" key="1">
    <citation type="journal article" date="2021" name="PeerJ">
        <title>Extensive microbial diversity within the chicken gut microbiome revealed by metagenomics and culture.</title>
        <authorList>
            <person name="Gilroy R."/>
            <person name="Ravi A."/>
            <person name="Getino M."/>
            <person name="Pursley I."/>
            <person name="Horton D.L."/>
            <person name="Alikhan N.F."/>
            <person name="Baker D."/>
            <person name="Gharbi K."/>
            <person name="Hall N."/>
            <person name="Watson M."/>
            <person name="Adriaenssens E.M."/>
            <person name="Foster-Nyarko E."/>
            <person name="Jarju S."/>
            <person name="Secka A."/>
            <person name="Antonio M."/>
            <person name="Oren A."/>
            <person name="Chaudhuri R.R."/>
            <person name="La Ragione R."/>
            <person name="Hildebrand F."/>
            <person name="Pallen M.J."/>
        </authorList>
    </citation>
    <scope>NUCLEOTIDE SEQUENCE</scope>
    <source>
        <strain evidence="5">ChiSxjej3B15-1167</strain>
    </source>
</reference>
<organism evidence="5 6">
    <name type="scientific">Candidatus Anaerobutyricum stercoripullorum</name>
    <dbReference type="NCBI Taxonomy" id="2838456"/>
    <lineage>
        <taxon>Bacteria</taxon>
        <taxon>Bacillati</taxon>
        <taxon>Bacillota</taxon>
        <taxon>Clostridia</taxon>
        <taxon>Lachnospirales</taxon>
        <taxon>Lachnospiraceae</taxon>
        <taxon>Anaerobutyricum</taxon>
    </lineage>
</organism>
<dbReference type="PANTHER" id="PTHR38445:SF6">
    <property type="entry name" value="GNTR-FAMILY TRANSCRIPTIONAL REGULATOR"/>
    <property type="match status" value="1"/>
</dbReference>
<keyword evidence="1" id="KW-0805">Transcription regulation</keyword>
<dbReference type="SMART" id="SM00345">
    <property type="entry name" value="HTH_GNTR"/>
    <property type="match status" value="1"/>
</dbReference>
<evidence type="ECO:0000259" key="4">
    <source>
        <dbReference type="PROSITE" id="PS50949"/>
    </source>
</evidence>
<dbReference type="InterPro" id="IPR036390">
    <property type="entry name" value="WH_DNA-bd_sf"/>
</dbReference>
<evidence type="ECO:0000256" key="1">
    <source>
        <dbReference type="ARBA" id="ARBA00023015"/>
    </source>
</evidence>
<gene>
    <name evidence="5" type="ORF">H9849_05225</name>
</gene>
<dbReference type="GO" id="GO:0003700">
    <property type="term" value="F:DNA-binding transcription factor activity"/>
    <property type="evidence" value="ECO:0007669"/>
    <property type="project" value="InterPro"/>
</dbReference>
<dbReference type="GO" id="GO:0003677">
    <property type="term" value="F:DNA binding"/>
    <property type="evidence" value="ECO:0007669"/>
    <property type="project" value="UniProtKB-KW"/>
</dbReference>
<evidence type="ECO:0000313" key="5">
    <source>
        <dbReference type="EMBL" id="HIX72405.1"/>
    </source>
</evidence>
<protein>
    <submittedName>
        <fullName evidence="5">GntR family transcriptional regulator</fullName>
    </submittedName>
</protein>
<dbReference type="Proteomes" id="UP000886805">
    <property type="component" value="Unassembled WGS sequence"/>
</dbReference>
<dbReference type="SUPFAM" id="SSF46785">
    <property type="entry name" value="Winged helix' DNA-binding domain"/>
    <property type="match status" value="1"/>
</dbReference>
<keyword evidence="3" id="KW-0804">Transcription</keyword>
<dbReference type="PANTHER" id="PTHR38445">
    <property type="entry name" value="HTH-TYPE TRANSCRIPTIONAL REPRESSOR YTRA"/>
    <property type="match status" value="1"/>
</dbReference>
<dbReference type="PROSITE" id="PS50949">
    <property type="entry name" value="HTH_GNTR"/>
    <property type="match status" value="1"/>
</dbReference>
<dbReference type="CDD" id="cd07377">
    <property type="entry name" value="WHTH_GntR"/>
    <property type="match status" value="1"/>
</dbReference>